<organism evidence="3 4">
    <name type="scientific">Streptococcus hyointestinalis</name>
    <dbReference type="NCBI Taxonomy" id="1337"/>
    <lineage>
        <taxon>Bacteria</taxon>
        <taxon>Bacillati</taxon>
        <taxon>Bacillota</taxon>
        <taxon>Bacilli</taxon>
        <taxon>Lactobacillales</taxon>
        <taxon>Streptococcaceae</taxon>
        <taxon>Streptococcus</taxon>
    </lineage>
</organism>
<comment type="similarity">
    <text evidence="1">Belongs to the initiator RepB protein family.</text>
</comment>
<name>A0A380K090_9STRE</name>
<dbReference type="Proteomes" id="UP000254924">
    <property type="component" value="Unassembled WGS sequence"/>
</dbReference>
<accession>A0A380K090</accession>
<evidence type="ECO:0000256" key="1">
    <source>
        <dbReference type="ARBA" id="ARBA00038283"/>
    </source>
</evidence>
<proteinExistence type="inferred from homology"/>
<dbReference type="InterPro" id="IPR036388">
    <property type="entry name" value="WH-like_DNA-bd_sf"/>
</dbReference>
<dbReference type="SUPFAM" id="SSF46785">
    <property type="entry name" value="Winged helix' DNA-binding domain"/>
    <property type="match status" value="2"/>
</dbReference>
<sequence length="347" mass="40245">MEKNSLRVYNDNKSFVDAIKKRRNFSMFQANILAQCYGNLKKSDLKLLNYFLTFIKKSQVYDKDKVYITSFAEMFKTMGISNGGTNYDDFIKRLKFLKEKTNILIPFEMELNGKIINGYNLVSLFENFVFLNSEADVEGSQKLSRQFAFSFNEKLAPFLYELKDGNFFVSTYKESEKSTSKHEEILRNLWRSFQYGNKKVTTISASLQEWRVWLLGSEKATDEKEQKKWTAAKIKSNALKRGIEKLQEHQPVTVTIKKEMNGRRVIGFTLTFIEQSSKELLAKNEALQIQETINQRRLEESKTNDYVSLVMEWAIKTNQTPLAAADELKSNGEIPFIPPQLIPDGNQ</sequence>
<protein>
    <submittedName>
        <fullName evidence="3">Rep</fullName>
    </submittedName>
</protein>
<dbReference type="InterPro" id="IPR036390">
    <property type="entry name" value="WH_DNA-bd_sf"/>
</dbReference>
<evidence type="ECO:0000313" key="4">
    <source>
        <dbReference type="Proteomes" id="UP000254924"/>
    </source>
</evidence>
<evidence type="ECO:0000313" key="3">
    <source>
        <dbReference type="EMBL" id="SUN58155.1"/>
    </source>
</evidence>
<keyword evidence="4" id="KW-1185">Reference proteome</keyword>
<dbReference type="GO" id="GO:0006270">
    <property type="term" value="P:DNA replication initiation"/>
    <property type="evidence" value="ECO:0007669"/>
    <property type="project" value="InterPro"/>
</dbReference>
<dbReference type="Pfam" id="PF01051">
    <property type="entry name" value="Rep3_N"/>
    <property type="match status" value="1"/>
</dbReference>
<dbReference type="EMBL" id="UHFN01000002">
    <property type="protein sequence ID" value="SUN58155.1"/>
    <property type="molecule type" value="Genomic_DNA"/>
</dbReference>
<feature type="domain" description="Initiator Rep protein WH1" evidence="2">
    <location>
        <begin position="28"/>
        <end position="170"/>
    </location>
</feature>
<reference evidence="3 4" key="1">
    <citation type="submission" date="2018-06" db="EMBL/GenBank/DDBJ databases">
        <authorList>
            <consortium name="Pathogen Informatics"/>
            <person name="Doyle S."/>
        </authorList>
    </citation>
    <scope>NUCLEOTIDE SEQUENCE [LARGE SCALE GENOMIC DNA]</scope>
    <source>
        <strain evidence="3 4">NCTC12224</strain>
    </source>
</reference>
<evidence type="ECO:0000259" key="2">
    <source>
        <dbReference type="Pfam" id="PF01051"/>
    </source>
</evidence>
<dbReference type="InterPro" id="IPR000525">
    <property type="entry name" value="Initiator_Rep_WH1"/>
</dbReference>
<dbReference type="GO" id="GO:0003887">
    <property type="term" value="F:DNA-directed DNA polymerase activity"/>
    <property type="evidence" value="ECO:0007669"/>
    <property type="project" value="InterPro"/>
</dbReference>
<dbReference type="Gene3D" id="1.10.10.10">
    <property type="entry name" value="Winged helix-like DNA-binding domain superfamily/Winged helix DNA-binding domain"/>
    <property type="match status" value="1"/>
</dbReference>
<gene>
    <name evidence="3" type="ORF">NCTC12224_00179</name>
</gene>
<dbReference type="AlphaFoldDB" id="A0A380K090"/>